<dbReference type="PROSITE" id="PS51257">
    <property type="entry name" value="PROKAR_LIPOPROTEIN"/>
    <property type="match status" value="1"/>
</dbReference>
<protein>
    <recommendedName>
        <fullName evidence="4">Lipoprotein</fullName>
    </recommendedName>
</protein>
<evidence type="ECO:0000256" key="1">
    <source>
        <dbReference type="SAM" id="MobiDB-lite"/>
    </source>
</evidence>
<organism evidence="2 3">
    <name type="scientific">Pseudobacteriovorax antillogorgiicola</name>
    <dbReference type="NCBI Taxonomy" id="1513793"/>
    <lineage>
        <taxon>Bacteria</taxon>
        <taxon>Pseudomonadati</taxon>
        <taxon>Bdellovibrionota</taxon>
        <taxon>Oligoflexia</taxon>
        <taxon>Oligoflexales</taxon>
        <taxon>Pseudobacteriovoracaceae</taxon>
        <taxon>Pseudobacteriovorax</taxon>
    </lineage>
</organism>
<keyword evidence="3" id="KW-1185">Reference proteome</keyword>
<sequence length="55" mass="5818">MTRGFNHALALIAVHSHLMTACSSGGQFLVHDEQTADHNPTSVESSQDASSGPIR</sequence>
<proteinExistence type="predicted"/>
<dbReference type="Proteomes" id="UP000192907">
    <property type="component" value="Unassembled WGS sequence"/>
</dbReference>
<evidence type="ECO:0000313" key="3">
    <source>
        <dbReference type="Proteomes" id="UP000192907"/>
    </source>
</evidence>
<feature type="compositionally biased region" description="Polar residues" evidence="1">
    <location>
        <begin position="37"/>
        <end position="55"/>
    </location>
</feature>
<accession>A0A1Y6BN76</accession>
<dbReference type="AlphaFoldDB" id="A0A1Y6BN76"/>
<evidence type="ECO:0008006" key="4">
    <source>
        <dbReference type="Google" id="ProtNLM"/>
    </source>
</evidence>
<name>A0A1Y6BN76_9BACT</name>
<dbReference type="STRING" id="1513793.SAMN06296036_105151"/>
<feature type="region of interest" description="Disordered" evidence="1">
    <location>
        <begin position="31"/>
        <end position="55"/>
    </location>
</feature>
<reference evidence="3" key="1">
    <citation type="submission" date="2017-04" db="EMBL/GenBank/DDBJ databases">
        <authorList>
            <person name="Varghese N."/>
            <person name="Submissions S."/>
        </authorList>
    </citation>
    <scope>NUCLEOTIDE SEQUENCE [LARGE SCALE GENOMIC DNA]</scope>
    <source>
        <strain evidence="3">RKEM611</strain>
    </source>
</reference>
<gene>
    <name evidence="2" type="ORF">SAMN06296036_105151</name>
</gene>
<dbReference type="EMBL" id="FWZT01000005">
    <property type="protein sequence ID" value="SMF12316.1"/>
    <property type="molecule type" value="Genomic_DNA"/>
</dbReference>
<evidence type="ECO:0000313" key="2">
    <source>
        <dbReference type="EMBL" id="SMF12316.1"/>
    </source>
</evidence>